<dbReference type="Pfam" id="PF04480">
    <property type="entry name" value="DUF559"/>
    <property type="match status" value="1"/>
</dbReference>
<gene>
    <name evidence="2" type="ORF">ACFO3E_00460</name>
</gene>
<keyword evidence="2" id="KW-0378">Hydrolase</keyword>
<accession>A0ABV9ESM9</accession>
<dbReference type="EMBL" id="JBHSFZ010000001">
    <property type="protein sequence ID" value="MFC4592667.1"/>
    <property type="molecule type" value="Genomic_DNA"/>
</dbReference>
<protein>
    <submittedName>
        <fullName evidence="2">Endonuclease domain-containing protein</fullName>
    </submittedName>
</protein>
<sequence>MREDDPVPPPASGRGDWGRAIGRWARATLQTTQHSARQELRNAAPPPERLLWQQLRARKLRYKFNRQLPIGPYFADFLCRELNLIIEIDGASHDRSVDYDARREDYSRSRGYPILRFSNADVMENLEGVVSHVQATLAQAHPQSLPSTGGE</sequence>
<keyword evidence="2" id="KW-0540">Nuclease</keyword>
<organism evidence="2 3">
    <name type="scientific">Sphingobium tyrosinilyticum</name>
    <dbReference type="NCBI Taxonomy" id="2715436"/>
    <lineage>
        <taxon>Bacteria</taxon>
        <taxon>Pseudomonadati</taxon>
        <taxon>Pseudomonadota</taxon>
        <taxon>Alphaproteobacteria</taxon>
        <taxon>Sphingomonadales</taxon>
        <taxon>Sphingomonadaceae</taxon>
        <taxon>Sphingobium</taxon>
    </lineage>
</organism>
<evidence type="ECO:0000259" key="1">
    <source>
        <dbReference type="Pfam" id="PF04480"/>
    </source>
</evidence>
<dbReference type="Proteomes" id="UP001595957">
    <property type="component" value="Unassembled WGS sequence"/>
</dbReference>
<proteinExistence type="predicted"/>
<dbReference type="PANTHER" id="PTHR38590">
    <property type="entry name" value="BLL0828 PROTEIN"/>
    <property type="match status" value="1"/>
</dbReference>
<dbReference type="PANTHER" id="PTHR38590:SF1">
    <property type="entry name" value="BLL0828 PROTEIN"/>
    <property type="match status" value="1"/>
</dbReference>
<dbReference type="RefSeq" id="WP_225870574.1">
    <property type="nucleotide sequence ID" value="NZ_JBHSFZ010000001.1"/>
</dbReference>
<dbReference type="InterPro" id="IPR047216">
    <property type="entry name" value="Endonuclease_DUF559_bact"/>
</dbReference>
<dbReference type="InterPro" id="IPR011335">
    <property type="entry name" value="Restrct_endonuc-II-like"/>
</dbReference>
<dbReference type="Gene3D" id="3.40.960.10">
    <property type="entry name" value="VSR Endonuclease"/>
    <property type="match status" value="1"/>
</dbReference>
<evidence type="ECO:0000313" key="3">
    <source>
        <dbReference type="Proteomes" id="UP001595957"/>
    </source>
</evidence>
<dbReference type="SUPFAM" id="SSF52980">
    <property type="entry name" value="Restriction endonuclease-like"/>
    <property type="match status" value="1"/>
</dbReference>
<comment type="caution">
    <text evidence="2">The sequence shown here is derived from an EMBL/GenBank/DDBJ whole genome shotgun (WGS) entry which is preliminary data.</text>
</comment>
<dbReference type="GO" id="GO:0004519">
    <property type="term" value="F:endonuclease activity"/>
    <property type="evidence" value="ECO:0007669"/>
    <property type="project" value="UniProtKB-KW"/>
</dbReference>
<feature type="domain" description="DUF559" evidence="1">
    <location>
        <begin position="35"/>
        <end position="137"/>
    </location>
</feature>
<dbReference type="CDD" id="cd01038">
    <property type="entry name" value="Endonuclease_DUF559"/>
    <property type="match status" value="1"/>
</dbReference>
<keyword evidence="3" id="KW-1185">Reference proteome</keyword>
<name>A0ABV9ESM9_9SPHN</name>
<reference evidence="3" key="1">
    <citation type="journal article" date="2019" name="Int. J. Syst. Evol. Microbiol.">
        <title>The Global Catalogue of Microorganisms (GCM) 10K type strain sequencing project: providing services to taxonomists for standard genome sequencing and annotation.</title>
        <authorList>
            <consortium name="The Broad Institute Genomics Platform"/>
            <consortium name="The Broad Institute Genome Sequencing Center for Infectious Disease"/>
            <person name="Wu L."/>
            <person name="Ma J."/>
        </authorList>
    </citation>
    <scope>NUCLEOTIDE SEQUENCE [LARGE SCALE GENOMIC DNA]</scope>
    <source>
        <strain evidence="3">NBRC 103632</strain>
    </source>
</reference>
<keyword evidence="2" id="KW-0255">Endonuclease</keyword>
<evidence type="ECO:0000313" key="2">
    <source>
        <dbReference type="EMBL" id="MFC4592667.1"/>
    </source>
</evidence>
<dbReference type="InterPro" id="IPR007569">
    <property type="entry name" value="DUF559"/>
</dbReference>